<dbReference type="STRING" id="1547283.A9C19_08370"/>
<gene>
    <name evidence="1" type="ORF">A9C19_08370</name>
</gene>
<name>A0A1L3MQZ6_9BACI</name>
<evidence type="ECO:0000313" key="2">
    <source>
        <dbReference type="Proteomes" id="UP000181936"/>
    </source>
</evidence>
<reference evidence="1 2" key="1">
    <citation type="journal article" date="2016" name="Sci. Rep.">
        <title>Complete genome sequence and transcriptomic analysis of a novel marine strain Bacillus weihaiensis reveals the mechanism of brown algae degradation.</title>
        <authorList>
            <person name="Zhu Y."/>
            <person name="Chen P."/>
            <person name="Bao Y."/>
            <person name="Men Y."/>
            <person name="Zeng Y."/>
            <person name="Yang J."/>
            <person name="Sun J."/>
            <person name="Sun Y."/>
        </authorList>
    </citation>
    <scope>NUCLEOTIDE SEQUENCE [LARGE SCALE GENOMIC DNA]</scope>
    <source>
        <strain evidence="1 2">Alg07</strain>
    </source>
</reference>
<dbReference type="EMBL" id="CP016020">
    <property type="protein sequence ID" value="APH04758.1"/>
    <property type="molecule type" value="Genomic_DNA"/>
</dbReference>
<dbReference type="RefSeq" id="WP_072579550.1">
    <property type="nucleotide sequence ID" value="NZ_CP016020.1"/>
</dbReference>
<sequence length="221" mass="25783">MDWIKEEIIDKVSIISVEPYDPVVVKNIPRGWELIGRGNFAAVFTHPSLPNKVVKIYAENKKGIEEEVKVYKKLGYHKSFSMLYTFGSRYLVLERLEGVTLYQAFIEGIFIPKSVLGDVDDAIKYATKQGLNPTDIHGKNVIMLNGHGYIVDVSDFLKPYKCPKWRHLKRIYTLLYFPLYKLHPFSIPITLIERIRKSYQFYLVISGFRKKQQAYERNSIK</sequence>
<dbReference type="PANTHER" id="PTHR37171">
    <property type="entry name" value="SERINE/THREONINE-PROTEIN KINASE YRZF-RELATED"/>
    <property type="match status" value="1"/>
</dbReference>
<dbReference type="PANTHER" id="PTHR37171:SF1">
    <property type="entry name" value="SERINE_THREONINE-PROTEIN KINASE YRZF-RELATED"/>
    <property type="match status" value="1"/>
</dbReference>
<dbReference type="AlphaFoldDB" id="A0A1L3MQZ6"/>
<dbReference type="Proteomes" id="UP000181936">
    <property type="component" value="Chromosome"/>
</dbReference>
<evidence type="ECO:0000313" key="1">
    <source>
        <dbReference type="EMBL" id="APH04758.1"/>
    </source>
</evidence>
<evidence type="ECO:0008006" key="3">
    <source>
        <dbReference type="Google" id="ProtNLM"/>
    </source>
</evidence>
<dbReference type="SUPFAM" id="SSF56112">
    <property type="entry name" value="Protein kinase-like (PK-like)"/>
    <property type="match status" value="1"/>
</dbReference>
<proteinExistence type="predicted"/>
<accession>A0A1L3MQZ6</accession>
<dbReference type="InterPro" id="IPR011009">
    <property type="entry name" value="Kinase-like_dom_sf"/>
</dbReference>
<organism evidence="1 2">
    <name type="scientific">Bacillus weihaiensis</name>
    <dbReference type="NCBI Taxonomy" id="1547283"/>
    <lineage>
        <taxon>Bacteria</taxon>
        <taxon>Bacillati</taxon>
        <taxon>Bacillota</taxon>
        <taxon>Bacilli</taxon>
        <taxon>Bacillales</taxon>
        <taxon>Bacillaceae</taxon>
        <taxon>Bacillus</taxon>
    </lineage>
</organism>
<dbReference type="InterPro" id="IPR052396">
    <property type="entry name" value="Meiotic_Drive_Suppr_Kinase"/>
</dbReference>
<keyword evidence="2" id="KW-1185">Reference proteome</keyword>
<protein>
    <recommendedName>
        <fullName evidence="3">Serine/threonine protein kinase</fullName>
    </recommendedName>
</protein>
<dbReference type="KEGG" id="bwh:A9C19_08370"/>
<dbReference type="OrthoDB" id="529320at2"/>